<accession>A0A1R3IJS8</accession>
<evidence type="ECO:0000313" key="1">
    <source>
        <dbReference type="EMBL" id="OMO82852.1"/>
    </source>
</evidence>
<gene>
    <name evidence="1" type="ORF">COLO4_22789</name>
</gene>
<proteinExistence type="predicted"/>
<keyword evidence="2" id="KW-1185">Reference proteome</keyword>
<dbReference type="EMBL" id="AWUE01018065">
    <property type="protein sequence ID" value="OMO82852.1"/>
    <property type="molecule type" value="Genomic_DNA"/>
</dbReference>
<dbReference type="AlphaFoldDB" id="A0A1R3IJS8"/>
<comment type="caution">
    <text evidence="1">The sequence shown here is derived from an EMBL/GenBank/DDBJ whole genome shotgun (WGS) entry which is preliminary data.</text>
</comment>
<sequence>MENARHVANFKTNFETRVPDFKPNTRPYSSYLPIGLCHVIFFNPIPHFSSACSTVANLFLISVHLLPLIFPPRAAMLP</sequence>
<dbReference type="Proteomes" id="UP000187203">
    <property type="component" value="Unassembled WGS sequence"/>
</dbReference>
<organism evidence="1 2">
    <name type="scientific">Corchorus olitorius</name>
    <dbReference type="NCBI Taxonomy" id="93759"/>
    <lineage>
        <taxon>Eukaryota</taxon>
        <taxon>Viridiplantae</taxon>
        <taxon>Streptophyta</taxon>
        <taxon>Embryophyta</taxon>
        <taxon>Tracheophyta</taxon>
        <taxon>Spermatophyta</taxon>
        <taxon>Magnoliopsida</taxon>
        <taxon>eudicotyledons</taxon>
        <taxon>Gunneridae</taxon>
        <taxon>Pentapetalae</taxon>
        <taxon>rosids</taxon>
        <taxon>malvids</taxon>
        <taxon>Malvales</taxon>
        <taxon>Malvaceae</taxon>
        <taxon>Grewioideae</taxon>
        <taxon>Apeibeae</taxon>
        <taxon>Corchorus</taxon>
    </lineage>
</organism>
<evidence type="ECO:0000313" key="2">
    <source>
        <dbReference type="Proteomes" id="UP000187203"/>
    </source>
</evidence>
<protein>
    <submittedName>
        <fullName evidence="1">Uncharacterized protein</fullName>
    </submittedName>
</protein>
<reference evidence="2" key="1">
    <citation type="submission" date="2013-09" db="EMBL/GenBank/DDBJ databases">
        <title>Corchorus olitorius genome sequencing.</title>
        <authorList>
            <person name="Alam M."/>
            <person name="Haque M.S."/>
            <person name="Islam M.S."/>
            <person name="Emdad E.M."/>
            <person name="Islam M.M."/>
            <person name="Ahmed B."/>
            <person name="Halim A."/>
            <person name="Hossen Q.M.M."/>
            <person name="Hossain M.Z."/>
            <person name="Ahmed R."/>
            <person name="Khan M.M."/>
            <person name="Islam R."/>
            <person name="Rashid M.M."/>
            <person name="Khan S.A."/>
            <person name="Rahman M.S."/>
            <person name="Alam M."/>
            <person name="Yahiya A.S."/>
            <person name="Khan M.S."/>
            <person name="Azam M.S."/>
            <person name="Haque T."/>
            <person name="Lashkar M.Z.H."/>
            <person name="Akhand A.I."/>
            <person name="Morshed G."/>
            <person name="Roy S."/>
            <person name="Uddin K.S."/>
            <person name="Rabeya T."/>
            <person name="Hossain A.S."/>
            <person name="Chowdhury A."/>
            <person name="Snigdha A.R."/>
            <person name="Mortoza M.S."/>
            <person name="Matin S.A."/>
            <person name="Hoque S.M.E."/>
            <person name="Islam M.K."/>
            <person name="Roy D.K."/>
            <person name="Haider R."/>
            <person name="Moosa M.M."/>
            <person name="Elias S.M."/>
            <person name="Hasan A.M."/>
            <person name="Jahan S."/>
            <person name="Shafiuddin M."/>
            <person name="Mahmood N."/>
            <person name="Shommy N.S."/>
        </authorList>
    </citation>
    <scope>NUCLEOTIDE SEQUENCE [LARGE SCALE GENOMIC DNA]</scope>
    <source>
        <strain evidence="2">cv. O-4</strain>
    </source>
</reference>
<name>A0A1R3IJS8_9ROSI</name>